<evidence type="ECO:0000313" key="1">
    <source>
        <dbReference type="EMBL" id="EQD39440.1"/>
    </source>
</evidence>
<dbReference type="InterPro" id="IPR029055">
    <property type="entry name" value="Ntn_hydrolases_N"/>
</dbReference>
<gene>
    <name evidence="1" type="ORF">B1B_15350</name>
</gene>
<dbReference type="Pfam" id="PF01112">
    <property type="entry name" value="Asparaginase_2"/>
    <property type="match status" value="1"/>
</dbReference>
<dbReference type="PANTHER" id="PTHR10188:SF6">
    <property type="entry name" value="N(4)-(BETA-N-ACETYLGLUCOSAMINYL)-L-ASPARAGINASE"/>
    <property type="match status" value="1"/>
</dbReference>
<reference evidence="1" key="1">
    <citation type="submission" date="2013-08" db="EMBL/GenBank/DDBJ databases">
        <authorList>
            <person name="Mendez C."/>
            <person name="Richter M."/>
            <person name="Ferrer M."/>
            <person name="Sanchez J."/>
        </authorList>
    </citation>
    <scope>NUCLEOTIDE SEQUENCE</scope>
</reference>
<name>T1AC45_9ZZZZ</name>
<reference evidence="1" key="2">
    <citation type="journal article" date="2014" name="ISME J.">
        <title>Microbial stratification in low pH oxic and suboxic macroscopic growths along an acid mine drainage.</title>
        <authorList>
            <person name="Mendez-Garcia C."/>
            <person name="Mesa V."/>
            <person name="Sprenger R.R."/>
            <person name="Richter M."/>
            <person name="Diez M.S."/>
            <person name="Solano J."/>
            <person name="Bargiela R."/>
            <person name="Golyshina O.V."/>
            <person name="Manteca A."/>
            <person name="Ramos J.L."/>
            <person name="Gallego J.R."/>
            <person name="Llorente I."/>
            <person name="Martins Dos Santos V.A."/>
            <person name="Jensen O.N."/>
            <person name="Pelaez A.I."/>
            <person name="Sanchez J."/>
            <person name="Ferrer M."/>
        </authorList>
    </citation>
    <scope>NUCLEOTIDE SEQUENCE</scope>
</reference>
<dbReference type="AlphaFoldDB" id="T1AC45"/>
<proteinExistence type="predicted"/>
<protein>
    <submittedName>
        <fullName evidence="1">Asparaginase family protein</fullName>
    </submittedName>
</protein>
<organism evidence="1">
    <name type="scientific">mine drainage metagenome</name>
    <dbReference type="NCBI Taxonomy" id="410659"/>
    <lineage>
        <taxon>unclassified sequences</taxon>
        <taxon>metagenomes</taxon>
        <taxon>ecological metagenomes</taxon>
    </lineage>
</organism>
<accession>T1AC45</accession>
<feature type="non-terminal residue" evidence="1">
    <location>
        <position position="259"/>
    </location>
</feature>
<dbReference type="InterPro" id="IPR000246">
    <property type="entry name" value="Peptidase_T2"/>
</dbReference>
<dbReference type="PANTHER" id="PTHR10188">
    <property type="entry name" value="L-ASPARAGINASE"/>
    <property type="match status" value="1"/>
</dbReference>
<dbReference type="Gene3D" id="3.60.20.30">
    <property type="entry name" value="(Glycosyl)asparaginase"/>
    <property type="match status" value="1"/>
</dbReference>
<sequence>MTANHKPTLLIHGGAGAIPEVLNDEEARAIRAALTDALSAGYALLEDGKPALDAVVAAVSVLEDAPWFNAGHGAVYTHDGRHELDAAVMDGATLRAGSVAGLRHVRNPVQLARAVMEHSPHVMLAGAGAEDFAREVGVALVEPAYFDTPARYQQWRDYLCTAQVHETASSTNHFGTVGAVALDACGQLAAATSTGGMTGKRWGRIGDAPVIGAGTYANARAAVSCTGWGEFYLRTCAAHSIARASRPANAHGGGGERRD</sequence>
<dbReference type="SUPFAM" id="SSF56235">
    <property type="entry name" value="N-terminal nucleophile aminohydrolases (Ntn hydrolases)"/>
    <property type="match status" value="1"/>
</dbReference>
<dbReference type="CDD" id="cd04701">
    <property type="entry name" value="Asparaginase_2"/>
    <property type="match status" value="1"/>
</dbReference>
<dbReference type="EMBL" id="AUZY01010216">
    <property type="protein sequence ID" value="EQD39440.1"/>
    <property type="molecule type" value="Genomic_DNA"/>
</dbReference>
<comment type="caution">
    <text evidence="1">The sequence shown here is derived from an EMBL/GenBank/DDBJ whole genome shotgun (WGS) entry which is preliminary data.</text>
</comment>
<dbReference type="GO" id="GO:0016811">
    <property type="term" value="F:hydrolase activity, acting on carbon-nitrogen (but not peptide) bonds, in linear amides"/>
    <property type="evidence" value="ECO:0007669"/>
    <property type="project" value="UniProtKB-ARBA"/>
</dbReference>